<dbReference type="EMBL" id="JADFTS010000008">
    <property type="protein sequence ID" value="KAF9591526.1"/>
    <property type="molecule type" value="Genomic_DNA"/>
</dbReference>
<evidence type="ECO:0000313" key="2">
    <source>
        <dbReference type="Proteomes" id="UP000631114"/>
    </source>
</evidence>
<protein>
    <submittedName>
        <fullName evidence="1">Uncharacterized protein</fullName>
    </submittedName>
</protein>
<name>A0A835H1J0_9MAGN</name>
<keyword evidence="2" id="KW-1185">Reference proteome</keyword>
<accession>A0A835H1J0</accession>
<organism evidence="1 2">
    <name type="scientific">Coptis chinensis</name>
    <dbReference type="NCBI Taxonomy" id="261450"/>
    <lineage>
        <taxon>Eukaryota</taxon>
        <taxon>Viridiplantae</taxon>
        <taxon>Streptophyta</taxon>
        <taxon>Embryophyta</taxon>
        <taxon>Tracheophyta</taxon>
        <taxon>Spermatophyta</taxon>
        <taxon>Magnoliopsida</taxon>
        <taxon>Ranunculales</taxon>
        <taxon>Ranunculaceae</taxon>
        <taxon>Coptidoideae</taxon>
        <taxon>Coptis</taxon>
    </lineage>
</organism>
<reference evidence="1 2" key="1">
    <citation type="submission" date="2020-10" db="EMBL/GenBank/DDBJ databases">
        <title>The Coptis chinensis genome and diversification of protoberbering-type alkaloids.</title>
        <authorList>
            <person name="Wang B."/>
            <person name="Shu S."/>
            <person name="Song C."/>
            <person name="Liu Y."/>
        </authorList>
    </citation>
    <scope>NUCLEOTIDE SEQUENCE [LARGE SCALE GENOMIC DNA]</scope>
    <source>
        <strain evidence="1">HL-2020</strain>
        <tissue evidence="1">Leaf</tissue>
    </source>
</reference>
<proteinExistence type="predicted"/>
<sequence length="139" mass="15815">MKMNSRSLNPNPKNPPISLSSHSFFASMSTSTSKDNNDGSASHASCLKKSSEVYCLKSKYIYSPTMLKYRIQCMKSDLFLHGFCPVGDVSKGEFDYLKELYGELARYCNSLSPQNYYEFHLNGEVKHKIPSQFLHFFIG</sequence>
<dbReference type="Proteomes" id="UP000631114">
    <property type="component" value="Unassembled WGS sequence"/>
</dbReference>
<dbReference type="AlphaFoldDB" id="A0A835H1J0"/>
<evidence type="ECO:0000313" key="1">
    <source>
        <dbReference type="EMBL" id="KAF9591526.1"/>
    </source>
</evidence>
<gene>
    <name evidence="1" type="ORF">IFM89_004580</name>
</gene>
<comment type="caution">
    <text evidence="1">The sequence shown here is derived from an EMBL/GenBank/DDBJ whole genome shotgun (WGS) entry which is preliminary data.</text>
</comment>